<evidence type="ECO:0000256" key="1">
    <source>
        <dbReference type="SAM" id="Phobius"/>
    </source>
</evidence>
<proteinExistence type="predicted"/>
<organism evidence="2 3">
    <name type="scientific">Allohahella marinimesophila</name>
    <dbReference type="NCBI Taxonomy" id="1054972"/>
    <lineage>
        <taxon>Bacteria</taxon>
        <taxon>Pseudomonadati</taxon>
        <taxon>Pseudomonadota</taxon>
        <taxon>Gammaproteobacteria</taxon>
        <taxon>Oceanospirillales</taxon>
        <taxon>Hahellaceae</taxon>
        <taxon>Allohahella</taxon>
    </lineage>
</organism>
<comment type="caution">
    <text evidence="2">The sequence shown here is derived from an EMBL/GenBank/DDBJ whole genome shotgun (WGS) entry which is preliminary data.</text>
</comment>
<evidence type="ECO:0000313" key="3">
    <source>
        <dbReference type="Proteomes" id="UP001501337"/>
    </source>
</evidence>
<keyword evidence="3" id="KW-1185">Reference proteome</keyword>
<name>A0ABP7P0K6_9GAMM</name>
<keyword evidence="1" id="KW-0472">Membrane</keyword>
<feature type="transmembrane region" description="Helical" evidence="1">
    <location>
        <begin position="130"/>
        <end position="151"/>
    </location>
</feature>
<evidence type="ECO:0000313" key="2">
    <source>
        <dbReference type="EMBL" id="GAA3957100.1"/>
    </source>
</evidence>
<dbReference type="RefSeq" id="WP_344804811.1">
    <property type="nucleotide sequence ID" value="NZ_BAABBO010000007.1"/>
</dbReference>
<keyword evidence="1" id="KW-1133">Transmembrane helix</keyword>
<sequence>MRSSRVDASAGSEALGTEWCLLQNQFDSYEKYSLLLKMGNIALVALALMVGAPGLFLLALVIIVWLQDAIWKTFQARIEVRLLQIEVSAADRAAEPAADSPGRVPFQFNSEYNRTRGDTASLMAEYARQALRPTVAFPHVVLAVLYCLYLFSSLI</sequence>
<dbReference type="Proteomes" id="UP001501337">
    <property type="component" value="Unassembled WGS sequence"/>
</dbReference>
<keyword evidence="1" id="KW-0812">Transmembrane</keyword>
<protein>
    <submittedName>
        <fullName evidence="2">Uncharacterized protein</fullName>
    </submittedName>
</protein>
<gene>
    <name evidence="2" type="ORF">GCM10022278_14590</name>
</gene>
<reference evidence="3" key="1">
    <citation type="journal article" date="2019" name="Int. J. Syst. Evol. Microbiol.">
        <title>The Global Catalogue of Microorganisms (GCM) 10K type strain sequencing project: providing services to taxonomists for standard genome sequencing and annotation.</title>
        <authorList>
            <consortium name="The Broad Institute Genomics Platform"/>
            <consortium name="The Broad Institute Genome Sequencing Center for Infectious Disease"/>
            <person name="Wu L."/>
            <person name="Ma J."/>
        </authorList>
    </citation>
    <scope>NUCLEOTIDE SEQUENCE [LARGE SCALE GENOMIC DNA]</scope>
    <source>
        <strain evidence="3">JCM 17555</strain>
    </source>
</reference>
<accession>A0ABP7P0K6</accession>
<feature type="transmembrane region" description="Helical" evidence="1">
    <location>
        <begin position="41"/>
        <end position="66"/>
    </location>
</feature>
<dbReference type="EMBL" id="BAABBO010000007">
    <property type="protein sequence ID" value="GAA3957100.1"/>
    <property type="molecule type" value="Genomic_DNA"/>
</dbReference>